<keyword evidence="3" id="KW-0032">Aminotransferase</keyword>
<evidence type="ECO:0000256" key="1">
    <source>
        <dbReference type="ARBA" id="ARBA00008609"/>
    </source>
</evidence>
<dbReference type="PIRSF" id="PIRSF006487">
    <property type="entry name" value="GcvT"/>
    <property type="match status" value="1"/>
</dbReference>
<dbReference type="SUPFAM" id="SSF101790">
    <property type="entry name" value="Aminomethyltransferase beta-barrel domain"/>
    <property type="match status" value="1"/>
</dbReference>
<dbReference type="InterPro" id="IPR028896">
    <property type="entry name" value="GcvT/YgfZ/DmdA"/>
</dbReference>
<dbReference type="Gene3D" id="3.30.70.1400">
    <property type="entry name" value="Aminomethyltransferase beta-barrel domains"/>
    <property type="match status" value="1"/>
</dbReference>
<dbReference type="PANTHER" id="PTHR43757">
    <property type="entry name" value="AMINOMETHYLTRANSFERASE"/>
    <property type="match status" value="1"/>
</dbReference>
<dbReference type="InterPro" id="IPR027266">
    <property type="entry name" value="TrmE/GcvT-like"/>
</dbReference>
<protein>
    <recommendedName>
        <fullName evidence="2">aminomethyltransferase</fullName>
        <ecNumber evidence="2">2.1.2.10</ecNumber>
    </recommendedName>
    <alternativeName>
        <fullName evidence="5">Glycine cleavage system T protein</fullName>
    </alternativeName>
</protein>
<evidence type="ECO:0000256" key="6">
    <source>
        <dbReference type="ARBA" id="ARBA00047665"/>
    </source>
</evidence>
<evidence type="ECO:0000313" key="9">
    <source>
        <dbReference type="EMBL" id="MBN4066746.1"/>
    </source>
</evidence>
<dbReference type="Gene3D" id="4.10.1250.10">
    <property type="entry name" value="Aminomethyltransferase fragment"/>
    <property type="match status" value="1"/>
</dbReference>
<evidence type="ECO:0000256" key="3">
    <source>
        <dbReference type="ARBA" id="ARBA00022576"/>
    </source>
</evidence>
<dbReference type="PANTHER" id="PTHR43757:SF2">
    <property type="entry name" value="AMINOMETHYLTRANSFERASE, MITOCHONDRIAL"/>
    <property type="match status" value="1"/>
</dbReference>
<keyword evidence="4 9" id="KW-0808">Transferase</keyword>
<evidence type="ECO:0000256" key="4">
    <source>
        <dbReference type="ARBA" id="ARBA00022679"/>
    </source>
</evidence>
<reference evidence="9 10" key="1">
    <citation type="submission" date="2021-02" db="EMBL/GenBank/DDBJ databases">
        <title>Activity-based single-cell genomes from oceanic crustal fluid captures similar information to metagenomic and metatranscriptomic surveys with orders of magnitude less sampling.</title>
        <authorList>
            <person name="D'Angelo T.S."/>
            <person name="Orcutt B.N."/>
        </authorList>
    </citation>
    <scope>NUCLEOTIDE SEQUENCE [LARGE SCALE GENOMIC DNA]</scope>
    <source>
        <strain evidence="9">AH-315-G07</strain>
    </source>
</reference>
<dbReference type="InterPro" id="IPR006223">
    <property type="entry name" value="GcvT"/>
</dbReference>
<dbReference type="NCBIfam" id="TIGR00528">
    <property type="entry name" value="gcvT"/>
    <property type="match status" value="1"/>
</dbReference>
<dbReference type="InterPro" id="IPR013977">
    <property type="entry name" value="GcvT_C"/>
</dbReference>
<evidence type="ECO:0000256" key="5">
    <source>
        <dbReference type="ARBA" id="ARBA00031395"/>
    </source>
</evidence>
<dbReference type="EMBL" id="JAFITR010000021">
    <property type="protein sequence ID" value="MBN4066746.1"/>
    <property type="molecule type" value="Genomic_DNA"/>
</dbReference>
<evidence type="ECO:0000259" key="7">
    <source>
        <dbReference type="Pfam" id="PF01571"/>
    </source>
</evidence>
<evidence type="ECO:0000313" key="10">
    <source>
        <dbReference type="Proteomes" id="UP000722121"/>
    </source>
</evidence>
<dbReference type="NCBIfam" id="NF001567">
    <property type="entry name" value="PRK00389.1"/>
    <property type="match status" value="1"/>
</dbReference>
<name>A0ABS3APX5_9BACT</name>
<keyword evidence="10" id="KW-1185">Reference proteome</keyword>
<dbReference type="Pfam" id="PF08669">
    <property type="entry name" value="GCV_T_C"/>
    <property type="match status" value="1"/>
</dbReference>
<accession>A0ABS3APX5</accession>
<comment type="similarity">
    <text evidence="1">Belongs to the GcvT family.</text>
</comment>
<evidence type="ECO:0000259" key="8">
    <source>
        <dbReference type="Pfam" id="PF08669"/>
    </source>
</evidence>
<dbReference type="SUPFAM" id="SSF103025">
    <property type="entry name" value="Folate-binding domain"/>
    <property type="match status" value="1"/>
</dbReference>
<dbReference type="Gene3D" id="2.40.30.110">
    <property type="entry name" value="Aminomethyltransferase beta-barrel domains"/>
    <property type="match status" value="1"/>
</dbReference>
<sequence>MKTPLYERHLALAAKMRPFFGWEMPIEYRGVIAEHLHVRESVGLFDVSHMGQVRVQGKDAEPFLDYLSTNRIVGKDDGTAVYTVWADEDGMAVDDLLLFRESATSFLVVVNGSNRAKDLAHMQLYAKSFDVTVENLYETHSILALQGPRSLSVVEKILPTVANLLFMTFCSIEYEGADLIASATGYTGEKGFELYLPNRLAEPIWDRLMEEGRGLIAPVGLAARDTLRLEKGFALYGNELTEEISAVESVARWAVKLKKDAFVGKKKMAAIKESVSCRRQYGVVLDSPRIPRQQDPLFVDGEAIGFVTSGTRSPSLKKSIAIIMVDHPLEEGDRVQIEIRGKNEAATVVPLPFV</sequence>
<dbReference type="Proteomes" id="UP000722121">
    <property type="component" value="Unassembled WGS sequence"/>
</dbReference>
<dbReference type="EC" id="2.1.2.10" evidence="2"/>
<dbReference type="GO" id="GO:0004047">
    <property type="term" value="F:aminomethyltransferase activity"/>
    <property type="evidence" value="ECO:0007669"/>
    <property type="project" value="UniProtKB-EC"/>
</dbReference>
<dbReference type="Pfam" id="PF01571">
    <property type="entry name" value="GCV_T"/>
    <property type="match status" value="1"/>
</dbReference>
<feature type="domain" description="Aminomethyltransferase C-terminal" evidence="8">
    <location>
        <begin position="278"/>
        <end position="354"/>
    </location>
</feature>
<proteinExistence type="inferred from homology"/>
<dbReference type="Gene3D" id="3.30.1360.120">
    <property type="entry name" value="Probable tRNA modification gtpase trme, domain 1"/>
    <property type="match status" value="1"/>
</dbReference>
<comment type="catalytic activity">
    <reaction evidence="6">
        <text>N(6)-[(R)-S(8)-aminomethyldihydrolipoyl]-L-lysyl-[protein] + (6S)-5,6,7,8-tetrahydrofolate = N(6)-[(R)-dihydrolipoyl]-L-lysyl-[protein] + (6R)-5,10-methylene-5,6,7,8-tetrahydrofolate + NH4(+)</text>
        <dbReference type="Rhea" id="RHEA:16945"/>
        <dbReference type="Rhea" id="RHEA-COMP:10475"/>
        <dbReference type="Rhea" id="RHEA-COMP:10492"/>
        <dbReference type="ChEBI" id="CHEBI:15636"/>
        <dbReference type="ChEBI" id="CHEBI:28938"/>
        <dbReference type="ChEBI" id="CHEBI:57453"/>
        <dbReference type="ChEBI" id="CHEBI:83100"/>
        <dbReference type="ChEBI" id="CHEBI:83143"/>
        <dbReference type="EC" id="2.1.2.10"/>
    </reaction>
</comment>
<evidence type="ECO:0000256" key="2">
    <source>
        <dbReference type="ARBA" id="ARBA00012616"/>
    </source>
</evidence>
<organism evidence="9 10">
    <name type="scientific">Simkania negevensis</name>
    <dbReference type="NCBI Taxonomy" id="83561"/>
    <lineage>
        <taxon>Bacteria</taxon>
        <taxon>Pseudomonadati</taxon>
        <taxon>Chlamydiota</taxon>
        <taxon>Chlamydiia</taxon>
        <taxon>Parachlamydiales</taxon>
        <taxon>Simkaniaceae</taxon>
        <taxon>Simkania</taxon>
    </lineage>
</organism>
<feature type="domain" description="GCVT N-terminal" evidence="7">
    <location>
        <begin position="5"/>
        <end position="259"/>
    </location>
</feature>
<dbReference type="InterPro" id="IPR006222">
    <property type="entry name" value="GCVT_N"/>
</dbReference>
<dbReference type="InterPro" id="IPR029043">
    <property type="entry name" value="GcvT/YgfZ_C"/>
</dbReference>
<comment type="caution">
    <text evidence="9">The sequence shown here is derived from an EMBL/GenBank/DDBJ whole genome shotgun (WGS) entry which is preliminary data.</text>
</comment>
<gene>
    <name evidence="9" type="primary">gcvT</name>
    <name evidence="9" type="ORF">JYU14_01525</name>
</gene>